<evidence type="ECO:0000256" key="2">
    <source>
        <dbReference type="ARBA" id="ARBA00022840"/>
    </source>
</evidence>
<dbReference type="PANTHER" id="PTHR48103:SF2">
    <property type="entry name" value="MIDASIN"/>
    <property type="match status" value="1"/>
</dbReference>
<evidence type="ECO:0000313" key="4">
    <source>
        <dbReference type="EMBL" id="GFH15701.1"/>
    </source>
</evidence>
<comment type="caution">
    <text evidence="4">The sequence shown here is derived from an EMBL/GenBank/DDBJ whole genome shotgun (WGS) entry which is preliminary data.</text>
</comment>
<proteinExistence type="predicted"/>
<organism evidence="4 5">
    <name type="scientific">Haematococcus lacustris</name>
    <name type="common">Green alga</name>
    <name type="synonym">Haematococcus pluvialis</name>
    <dbReference type="NCBI Taxonomy" id="44745"/>
    <lineage>
        <taxon>Eukaryota</taxon>
        <taxon>Viridiplantae</taxon>
        <taxon>Chlorophyta</taxon>
        <taxon>core chlorophytes</taxon>
        <taxon>Chlorophyceae</taxon>
        <taxon>CS clade</taxon>
        <taxon>Chlamydomonadales</taxon>
        <taxon>Haematococcaceae</taxon>
        <taxon>Haematococcus</taxon>
    </lineage>
</organism>
<dbReference type="GO" id="GO:0005524">
    <property type="term" value="F:ATP binding"/>
    <property type="evidence" value="ECO:0007669"/>
    <property type="project" value="UniProtKB-KW"/>
</dbReference>
<evidence type="ECO:0000256" key="1">
    <source>
        <dbReference type="ARBA" id="ARBA00022741"/>
    </source>
</evidence>
<protein>
    <submittedName>
        <fullName evidence="4">VWFA domain-containing protein</fullName>
    </submittedName>
</protein>
<sequence length="92" mass="9505">YLANFAASSLGSKQGAPGGASAAGSSPVDACVDLYIALKAEAEARLTDGAGQKPAYSMRTLCRALDYARCSAPKYGLQRALYDGFAMAFSTQ</sequence>
<evidence type="ECO:0000259" key="3">
    <source>
        <dbReference type="Pfam" id="PF17865"/>
    </source>
</evidence>
<feature type="non-terminal residue" evidence="4">
    <location>
        <position position="1"/>
    </location>
</feature>
<dbReference type="InterPro" id="IPR041190">
    <property type="entry name" value="Midasin_AAA_lid_5"/>
</dbReference>
<keyword evidence="1" id="KW-0547">Nucleotide-binding</keyword>
<dbReference type="GO" id="GO:0000027">
    <property type="term" value="P:ribosomal large subunit assembly"/>
    <property type="evidence" value="ECO:0007669"/>
    <property type="project" value="TreeGrafter"/>
</dbReference>
<feature type="non-terminal residue" evidence="4">
    <location>
        <position position="92"/>
    </location>
</feature>
<dbReference type="EMBL" id="BLLF01000887">
    <property type="protein sequence ID" value="GFH15701.1"/>
    <property type="molecule type" value="Genomic_DNA"/>
</dbReference>
<feature type="domain" description="Midasin AAA lid" evidence="3">
    <location>
        <begin position="22"/>
        <end position="92"/>
    </location>
</feature>
<keyword evidence="5" id="KW-1185">Reference proteome</keyword>
<dbReference type="AlphaFoldDB" id="A0A699Z111"/>
<accession>A0A699Z111</accession>
<name>A0A699Z111_HAELA</name>
<keyword evidence="2" id="KW-0067">ATP-binding</keyword>
<dbReference type="Pfam" id="PF17865">
    <property type="entry name" value="AAA_lid_5"/>
    <property type="match status" value="1"/>
</dbReference>
<reference evidence="4 5" key="1">
    <citation type="submission" date="2020-02" db="EMBL/GenBank/DDBJ databases">
        <title>Draft genome sequence of Haematococcus lacustris strain NIES-144.</title>
        <authorList>
            <person name="Morimoto D."/>
            <person name="Nakagawa S."/>
            <person name="Yoshida T."/>
            <person name="Sawayama S."/>
        </authorList>
    </citation>
    <scope>NUCLEOTIDE SEQUENCE [LARGE SCALE GENOMIC DNA]</scope>
    <source>
        <strain evidence="4 5">NIES-144</strain>
    </source>
</reference>
<dbReference type="GO" id="GO:0030687">
    <property type="term" value="C:preribosome, large subunit precursor"/>
    <property type="evidence" value="ECO:0007669"/>
    <property type="project" value="TreeGrafter"/>
</dbReference>
<gene>
    <name evidence="4" type="ORF">HaLaN_11978</name>
</gene>
<dbReference type="Proteomes" id="UP000485058">
    <property type="component" value="Unassembled WGS sequence"/>
</dbReference>
<evidence type="ECO:0000313" key="5">
    <source>
        <dbReference type="Proteomes" id="UP000485058"/>
    </source>
</evidence>
<dbReference type="GO" id="GO:0000055">
    <property type="term" value="P:ribosomal large subunit export from nucleus"/>
    <property type="evidence" value="ECO:0007669"/>
    <property type="project" value="TreeGrafter"/>
</dbReference>
<dbReference type="PANTHER" id="PTHR48103">
    <property type="entry name" value="MIDASIN-RELATED"/>
    <property type="match status" value="1"/>
</dbReference>
<dbReference type="GO" id="GO:0005634">
    <property type="term" value="C:nucleus"/>
    <property type="evidence" value="ECO:0007669"/>
    <property type="project" value="TreeGrafter"/>
</dbReference>